<sequence length="634" mass="69631">MKRVYPVAAGAWIICMGLCLHASLPVHAQCTGSPIFQETFGGNASSPEVGPPLPTTVTTYQYVSQGEIQDGQYSIKKTTGPMFNWFANGKDHTGNGYMMIVNASYDPGKFYEKEIDGLCQGSRFYFSAWIANLLPRNQYAQTPLDPAVRFLIRSAKTGDTLAQYATGTIPRYDVFTWTEYGMPFTLPPGESSLILTIFNDNPGGNGNDLALDDITFTLCGPAIQTQVSGTYQNNGQFACVHDHITLNATVEAGYYREPAYQWQFSKDQQNWNDIAGATGLTLDIPDAQPADSGWYRLLAAEQGNIQSPNCRVSSDPIPVFIEHPALPIIQTHAPVCEQDTLSLAAAFAGTYQWLLPDGSIRTDSALIFPNASPAASGNYALHLITRGGCVLDESRWIQVQANTLQVNLGRDTLLCNADSLQLNAFNPGATYQWNTGEQTASIWVKQAGLYAVQVSQGACSKSDSIRIDHLNQPSVFLGPDTTTCLGDTFSLNAYSPVATAYRWQDGSDSIRRTIYQSGAYIVEESNVCGTVRDTIRVDFISCAPELLVPNAFTPNGDGINDRFRPKQTFALRSFSMTIYDRWGNEIFHTSDPQTGWDGTAHGRPCDMGAYVWYIIYQKQNGKTFQAKGTVLLIR</sequence>
<dbReference type="InterPro" id="IPR026341">
    <property type="entry name" value="T9SS_type_B"/>
</dbReference>
<reference evidence="2 3" key="1">
    <citation type="submission" date="2017-11" db="EMBL/GenBank/DDBJ databases">
        <title>Genomic Encyclopedia of Archaeal and Bacterial Type Strains, Phase II (KMG-II): From Individual Species to Whole Genera.</title>
        <authorList>
            <person name="Goeker M."/>
        </authorList>
    </citation>
    <scope>NUCLEOTIDE SEQUENCE [LARGE SCALE GENOMIC DNA]</scope>
    <source>
        <strain evidence="2 3">DSM 27268</strain>
    </source>
</reference>
<feature type="chain" id="PRO_5014825287" evidence="1">
    <location>
        <begin position="29"/>
        <end position="634"/>
    </location>
</feature>
<proteinExistence type="predicted"/>
<dbReference type="InterPro" id="IPR036179">
    <property type="entry name" value="Ig-like_dom_sf"/>
</dbReference>
<keyword evidence="3" id="KW-1185">Reference proteome</keyword>
<dbReference type="NCBIfam" id="TIGR04131">
    <property type="entry name" value="Bac_Flav_CTERM"/>
    <property type="match status" value="1"/>
</dbReference>
<gene>
    <name evidence="2" type="ORF">BXY57_1270</name>
</gene>
<dbReference type="Gene3D" id="2.60.40.10">
    <property type="entry name" value="Immunoglobulins"/>
    <property type="match status" value="2"/>
</dbReference>
<accession>A0A2M9CUV3</accession>
<protein>
    <submittedName>
        <fullName evidence="2">Gliding motility-associated-like protein</fullName>
    </submittedName>
</protein>
<dbReference type="AlphaFoldDB" id="A0A2M9CUV3"/>
<dbReference type="EMBL" id="PGFG01000001">
    <property type="protein sequence ID" value="PJJ75687.1"/>
    <property type="molecule type" value="Genomic_DNA"/>
</dbReference>
<feature type="signal peptide" evidence="1">
    <location>
        <begin position="1"/>
        <end position="28"/>
    </location>
</feature>
<evidence type="ECO:0000313" key="2">
    <source>
        <dbReference type="EMBL" id="PJJ75687.1"/>
    </source>
</evidence>
<dbReference type="RefSeq" id="WP_157853812.1">
    <property type="nucleotide sequence ID" value="NZ_PGFG01000001.1"/>
</dbReference>
<evidence type="ECO:0000313" key="3">
    <source>
        <dbReference type="Proteomes" id="UP000230000"/>
    </source>
</evidence>
<dbReference type="SUPFAM" id="SSF48726">
    <property type="entry name" value="Immunoglobulin"/>
    <property type="match status" value="1"/>
</dbReference>
<evidence type="ECO:0000256" key="1">
    <source>
        <dbReference type="SAM" id="SignalP"/>
    </source>
</evidence>
<dbReference type="Pfam" id="PF13585">
    <property type="entry name" value="CHU_C"/>
    <property type="match status" value="1"/>
</dbReference>
<name>A0A2M9CUV3_9BACT</name>
<dbReference type="InterPro" id="IPR013783">
    <property type="entry name" value="Ig-like_fold"/>
</dbReference>
<organism evidence="2 3">
    <name type="scientific">Thermoflavifilum aggregans</name>
    <dbReference type="NCBI Taxonomy" id="454188"/>
    <lineage>
        <taxon>Bacteria</taxon>
        <taxon>Pseudomonadati</taxon>
        <taxon>Bacteroidota</taxon>
        <taxon>Chitinophagia</taxon>
        <taxon>Chitinophagales</taxon>
        <taxon>Chitinophagaceae</taxon>
        <taxon>Thermoflavifilum</taxon>
    </lineage>
</organism>
<dbReference type="Proteomes" id="UP000230000">
    <property type="component" value="Unassembled WGS sequence"/>
</dbReference>
<dbReference type="Gene3D" id="2.60.120.260">
    <property type="entry name" value="Galactose-binding domain-like"/>
    <property type="match status" value="1"/>
</dbReference>
<comment type="caution">
    <text evidence="2">The sequence shown here is derived from an EMBL/GenBank/DDBJ whole genome shotgun (WGS) entry which is preliminary data.</text>
</comment>
<dbReference type="OrthoDB" id="1652165at2"/>
<keyword evidence="1" id="KW-0732">Signal</keyword>